<keyword evidence="4 5" id="KW-0472">Membrane</keyword>
<keyword evidence="3 5" id="KW-1133">Transmembrane helix</keyword>
<sequence>MRKLPTPVKQASGRQYAKLPSSVIEFAGQHSGVDDVGLGFETVDRWTIPKWCLIISVVSVFAYGVVALIYAILTWYQTWLHADVMVVADNDVLILITLAAILLLGTSLVGATGALLNSRPILAIYTVLLWPCLISLLSVGYVSYKRTAFALDRKLNLAWSQWYTDLGRRVIQDALNCCGFYDALHEASFSPRCYARSPLPGCKGPLLRFERDNLSTIWATVFSVFPLHLINIVVALLCSNHVTNTFGKGLMPKKYRLRASDVRMDAQNLLAQVADVSRRPPMARAASSLSLIREDREVRLVPSSYGR</sequence>
<dbReference type="Pfam" id="PF00335">
    <property type="entry name" value="Tetraspanin"/>
    <property type="match status" value="1"/>
</dbReference>
<dbReference type="AlphaFoldDB" id="A0A0H2R9S5"/>
<protein>
    <recommendedName>
        <fullName evidence="8">Tetraspanin Tsp2</fullName>
    </recommendedName>
</protein>
<dbReference type="InParanoid" id="A0A0H2R9S5"/>
<evidence type="ECO:0000256" key="3">
    <source>
        <dbReference type="ARBA" id="ARBA00022989"/>
    </source>
</evidence>
<evidence type="ECO:0000256" key="2">
    <source>
        <dbReference type="ARBA" id="ARBA00022692"/>
    </source>
</evidence>
<keyword evidence="2 5" id="KW-0812">Transmembrane</keyword>
<evidence type="ECO:0000256" key="1">
    <source>
        <dbReference type="ARBA" id="ARBA00004141"/>
    </source>
</evidence>
<dbReference type="GO" id="GO:0016020">
    <property type="term" value="C:membrane"/>
    <property type="evidence" value="ECO:0007669"/>
    <property type="project" value="UniProtKB-SubCell"/>
</dbReference>
<reference evidence="6 7" key="1">
    <citation type="submission" date="2015-04" db="EMBL/GenBank/DDBJ databases">
        <title>Complete genome sequence of Schizopora paradoxa KUC8140, a cosmopolitan wood degrader in East Asia.</title>
        <authorList>
            <consortium name="DOE Joint Genome Institute"/>
            <person name="Min B."/>
            <person name="Park H."/>
            <person name="Jang Y."/>
            <person name="Kim J.-J."/>
            <person name="Kim K.H."/>
            <person name="Pangilinan J."/>
            <person name="Lipzen A."/>
            <person name="Riley R."/>
            <person name="Grigoriev I.V."/>
            <person name="Spatafora J.W."/>
            <person name="Choi I.-G."/>
        </authorList>
    </citation>
    <scope>NUCLEOTIDE SEQUENCE [LARGE SCALE GENOMIC DNA]</scope>
    <source>
        <strain evidence="6 7">KUC8140</strain>
    </source>
</reference>
<organism evidence="6 7">
    <name type="scientific">Schizopora paradoxa</name>
    <dbReference type="NCBI Taxonomy" id="27342"/>
    <lineage>
        <taxon>Eukaryota</taxon>
        <taxon>Fungi</taxon>
        <taxon>Dikarya</taxon>
        <taxon>Basidiomycota</taxon>
        <taxon>Agaricomycotina</taxon>
        <taxon>Agaricomycetes</taxon>
        <taxon>Hymenochaetales</taxon>
        <taxon>Schizoporaceae</taxon>
        <taxon>Schizopora</taxon>
    </lineage>
</organism>
<evidence type="ECO:0000313" key="7">
    <source>
        <dbReference type="Proteomes" id="UP000053477"/>
    </source>
</evidence>
<dbReference type="EMBL" id="KQ086105">
    <property type="protein sequence ID" value="KLO08132.1"/>
    <property type="molecule type" value="Genomic_DNA"/>
</dbReference>
<evidence type="ECO:0000256" key="5">
    <source>
        <dbReference type="SAM" id="Phobius"/>
    </source>
</evidence>
<proteinExistence type="predicted"/>
<feature type="transmembrane region" description="Helical" evidence="5">
    <location>
        <begin position="217"/>
        <end position="238"/>
    </location>
</feature>
<evidence type="ECO:0000256" key="4">
    <source>
        <dbReference type="ARBA" id="ARBA00023136"/>
    </source>
</evidence>
<gene>
    <name evidence="6" type="ORF">SCHPADRAFT_835750</name>
</gene>
<feature type="transmembrane region" description="Helical" evidence="5">
    <location>
        <begin position="93"/>
        <end position="115"/>
    </location>
</feature>
<dbReference type="OrthoDB" id="2156690at2759"/>
<name>A0A0H2R9S5_9AGAM</name>
<accession>A0A0H2R9S5</accession>
<evidence type="ECO:0008006" key="8">
    <source>
        <dbReference type="Google" id="ProtNLM"/>
    </source>
</evidence>
<dbReference type="Proteomes" id="UP000053477">
    <property type="component" value="Unassembled WGS sequence"/>
</dbReference>
<feature type="transmembrane region" description="Helical" evidence="5">
    <location>
        <begin position="51"/>
        <end position="73"/>
    </location>
</feature>
<dbReference type="STRING" id="27342.A0A0H2R9S5"/>
<evidence type="ECO:0000313" key="6">
    <source>
        <dbReference type="EMBL" id="KLO08132.1"/>
    </source>
</evidence>
<feature type="transmembrane region" description="Helical" evidence="5">
    <location>
        <begin position="122"/>
        <end position="144"/>
    </location>
</feature>
<comment type="subcellular location">
    <subcellularLocation>
        <location evidence="1">Membrane</location>
        <topology evidence="1">Multi-pass membrane protein</topology>
    </subcellularLocation>
</comment>
<dbReference type="InterPro" id="IPR018499">
    <property type="entry name" value="Tetraspanin/Peripherin"/>
</dbReference>
<keyword evidence="7" id="KW-1185">Reference proteome</keyword>